<reference evidence="2 3" key="1">
    <citation type="journal article" date="2018" name="PLoS ONE">
        <title>The draft genome of Kipferlia bialata reveals reductive genome evolution in fornicate parasites.</title>
        <authorList>
            <person name="Tanifuji G."/>
            <person name="Takabayashi S."/>
            <person name="Kume K."/>
            <person name="Takagi M."/>
            <person name="Nakayama T."/>
            <person name="Kamikawa R."/>
            <person name="Inagaki Y."/>
            <person name="Hashimoto T."/>
        </authorList>
    </citation>
    <scope>NUCLEOTIDE SEQUENCE [LARGE SCALE GENOMIC DNA]</scope>
    <source>
        <strain evidence="2">NY0173</strain>
    </source>
</reference>
<feature type="signal peptide" evidence="1">
    <location>
        <begin position="1"/>
        <end position="19"/>
    </location>
</feature>
<protein>
    <recommendedName>
        <fullName evidence="4">TNFR-Cys domain-containing protein</fullName>
    </recommendedName>
</protein>
<name>A0A9K3CMR3_9EUKA</name>
<dbReference type="Proteomes" id="UP000265618">
    <property type="component" value="Unassembled WGS sequence"/>
</dbReference>
<comment type="caution">
    <text evidence="2">The sequence shown here is derived from an EMBL/GenBank/DDBJ whole genome shotgun (WGS) entry which is preliminary data.</text>
</comment>
<evidence type="ECO:0008006" key="4">
    <source>
        <dbReference type="Google" id="ProtNLM"/>
    </source>
</evidence>
<accession>A0A9K3CMR3</accession>
<proteinExistence type="predicted"/>
<evidence type="ECO:0000313" key="3">
    <source>
        <dbReference type="Proteomes" id="UP000265618"/>
    </source>
</evidence>
<organism evidence="2 3">
    <name type="scientific">Kipferlia bialata</name>
    <dbReference type="NCBI Taxonomy" id="797122"/>
    <lineage>
        <taxon>Eukaryota</taxon>
        <taxon>Metamonada</taxon>
        <taxon>Carpediemonas-like organisms</taxon>
        <taxon>Kipferlia</taxon>
    </lineage>
</organism>
<evidence type="ECO:0000256" key="1">
    <source>
        <dbReference type="SAM" id="SignalP"/>
    </source>
</evidence>
<dbReference type="AlphaFoldDB" id="A0A9K3CMR3"/>
<keyword evidence="3" id="KW-1185">Reference proteome</keyword>
<feature type="chain" id="PRO_5039908899" description="TNFR-Cys domain-containing protein" evidence="1">
    <location>
        <begin position="20"/>
        <end position="249"/>
    </location>
</feature>
<evidence type="ECO:0000313" key="2">
    <source>
        <dbReference type="EMBL" id="GIQ79884.1"/>
    </source>
</evidence>
<dbReference type="EMBL" id="BDIP01000071">
    <property type="protein sequence ID" value="GIQ79884.1"/>
    <property type="molecule type" value="Genomic_DNA"/>
</dbReference>
<sequence>MRAGLVIVLVLCAWCLAESFLSFADVEGNLKSDSCVLNKTTGKCDGHCSNSLEGCTEYKPGHCGCKECSYDYGTGDCNSAGCYQAGMTWCMYTGNEKCECSGCAWADSSKDRCFGACSNSLCFQKGPASDCHCNQDKCSWDYASEQCVGACDKYGHQLCVQTANATCTCSSCDYDVALKQCMSPVYGCTPQGSSVDHGGCYAPRADGECSCTTDSCFYDHVHKKCISPGFGCPGTEECVLSSPGKCRCK</sequence>
<gene>
    <name evidence="2" type="ORF">KIPB_000589</name>
</gene>
<keyword evidence="1" id="KW-0732">Signal</keyword>